<gene>
    <name evidence="8" type="ORF">SAMN06269250_4101</name>
</gene>
<evidence type="ECO:0000313" key="9">
    <source>
        <dbReference type="Proteomes" id="UP000219452"/>
    </source>
</evidence>
<evidence type="ECO:0000256" key="4">
    <source>
        <dbReference type="ARBA" id="ARBA00023136"/>
    </source>
</evidence>
<evidence type="ECO:0000256" key="3">
    <source>
        <dbReference type="ARBA" id="ARBA00022729"/>
    </source>
</evidence>
<evidence type="ECO:0000256" key="2">
    <source>
        <dbReference type="ARBA" id="ARBA00006275"/>
    </source>
</evidence>
<dbReference type="Gene3D" id="1.25.40.390">
    <property type="match status" value="1"/>
</dbReference>
<comment type="similarity">
    <text evidence="2">Belongs to the SusD family.</text>
</comment>
<keyword evidence="5" id="KW-0998">Cell outer membrane</keyword>
<name>A0A286GAX6_9BACT</name>
<keyword evidence="3" id="KW-0732">Signal</keyword>
<dbReference type="EMBL" id="OCNH01000003">
    <property type="protein sequence ID" value="SOD92675.1"/>
    <property type="molecule type" value="Genomic_DNA"/>
</dbReference>
<evidence type="ECO:0000259" key="6">
    <source>
        <dbReference type="Pfam" id="PF07980"/>
    </source>
</evidence>
<organism evidence="8 9">
    <name type="scientific">Spirosoma fluviale</name>
    <dbReference type="NCBI Taxonomy" id="1597977"/>
    <lineage>
        <taxon>Bacteria</taxon>
        <taxon>Pseudomonadati</taxon>
        <taxon>Bacteroidota</taxon>
        <taxon>Cytophagia</taxon>
        <taxon>Cytophagales</taxon>
        <taxon>Cytophagaceae</taxon>
        <taxon>Spirosoma</taxon>
    </lineage>
</organism>
<reference evidence="9" key="1">
    <citation type="submission" date="2017-09" db="EMBL/GenBank/DDBJ databases">
        <authorList>
            <person name="Varghese N."/>
            <person name="Submissions S."/>
        </authorList>
    </citation>
    <scope>NUCLEOTIDE SEQUENCE [LARGE SCALE GENOMIC DNA]</scope>
    <source>
        <strain evidence="9">DSM 29961</strain>
    </source>
</reference>
<dbReference type="InterPro" id="IPR033985">
    <property type="entry name" value="SusD-like_N"/>
</dbReference>
<dbReference type="RefSeq" id="WP_097127874.1">
    <property type="nucleotide sequence ID" value="NZ_OCNH01000003.1"/>
</dbReference>
<dbReference type="Pfam" id="PF07980">
    <property type="entry name" value="SusD_RagB"/>
    <property type="match status" value="1"/>
</dbReference>
<proteinExistence type="inferred from homology"/>
<dbReference type="OrthoDB" id="9792139at2"/>
<feature type="domain" description="SusD-like N-terminal" evidence="7">
    <location>
        <begin position="88"/>
        <end position="225"/>
    </location>
</feature>
<dbReference type="SUPFAM" id="SSF48452">
    <property type="entry name" value="TPR-like"/>
    <property type="match status" value="1"/>
</dbReference>
<dbReference type="InterPro" id="IPR011990">
    <property type="entry name" value="TPR-like_helical_dom_sf"/>
</dbReference>
<dbReference type="AlphaFoldDB" id="A0A286GAX6"/>
<protein>
    <submittedName>
        <fullName evidence="8">Starch-binding associating with outer membrane</fullName>
    </submittedName>
</protein>
<evidence type="ECO:0000259" key="7">
    <source>
        <dbReference type="Pfam" id="PF14322"/>
    </source>
</evidence>
<sequence>MKAIIKLIVVAVGLFTLAGCKEFLVEKTFTNLNQNIYPKSEGDLRVLCNGLYNMFAVNEHYGRSYLILSDVYSDELTTIALSGPRYEIQNTLITPANTELAMVWSRNFTIISRANVVVQQAPTAPLPEAKIQPFVAEARFIRALCYFELVKFFGDVPLIQSQPTNLDSLLALKPVRSPQKDIYKLMVDDLKFAETYLPKESAIPATYKGLASTGAASALLAKVYLTRAYLPFAEAADFQDAAAACAKVINSGSYDLFANYADVFDVTKKNGIEHIFSIQYDQAPNRSGAMTAFLTPVQVYPRSFGVFPAERKFYNDFPATDVIRKKFVFYDQGVGIGGASYNFLTTPTSTPFCAKYRDDVLAAASTNDRCNYLIVRFADVLLMHSEALNRVNAAEANKYTGINRVRARVKLPPLSGLDQAAFENAVLDERHWELCFEGKRRDDIIRMGKFVSILTAAGNTNVKEFNRYYPVPQSEIDINTNLKQNTGY</sequence>
<keyword evidence="9" id="KW-1185">Reference proteome</keyword>
<dbReference type="PROSITE" id="PS51257">
    <property type="entry name" value="PROKAR_LIPOPROTEIN"/>
    <property type="match status" value="1"/>
</dbReference>
<dbReference type="GO" id="GO:0009279">
    <property type="term" value="C:cell outer membrane"/>
    <property type="evidence" value="ECO:0007669"/>
    <property type="project" value="UniProtKB-SubCell"/>
</dbReference>
<dbReference type="Pfam" id="PF14322">
    <property type="entry name" value="SusD-like_3"/>
    <property type="match status" value="1"/>
</dbReference>
<keyword evidence="4" id="KW-0472">Membrane</keyword>
<evidence type="ECO:0000256" key="1">
    <source>
        <dbReference type="ARBA" id="ARBA00004442"/>
    </source>
</evidence>
<comment type="subcellular location">
    <subcellularLocation>
        <location evidence="1">Cell outer membrane</location>
    </subcellularLocation>
</comment>
<evidence type="ECO:0000313" key="8">
    <source>
        <dbReference type="EMBL" id="SOD92675.1"/>
    </source>
</evidence>
<accession>A0A286GAX6</accession>
<dbReference type="InterPro" id="IPR012944">
    <property type="entry name" value="SusD_RagB_dom"/>
</dbReference>
<feature type="domain" description="RagB/SusD" evidence="6">
    <location>
        <begin position="344"/>
        <end position="488"/>
    </location>
</feature>
<dbReference type="Proteomes" id="UP000219452">
    <property type="component" value="Unassembled WGS sequence"/>
</dbReference>
<evidence type="ECO:0000256" key="5">
    <source>
        <dbReference type="ARBA" id="ARBA00023237"/>
    </source>
</evidence>